<proteinExistence type="inferred from homology"/>
<dbReference type="GO" id="GO:0043856">
    <property type="term" value="F:anti-sigma factor antagonist activity"/>
    <property type="evidence" value="ECO:0007669"/>
    <property type="project" value="InterPro"/>
</dbReference>
<dbReference type="PROSITE" id="PS50801">
    <property type="entry name" value="STAS"/>
    <property type="match status" value="1"/>
</dbReference>
<name>A0A432W7N4_9GAMM</name>
<dbReference type="OrthoDB" id="278639at2"/>
<accession>A0A432W7N4</accession>
<comment type="caution">
    <text evidence="4">The sequence shown here is derived from an EMBL/GenBank/DDBJ whole genome shotgun (WGS) entry which is preliminary data.</text>
</comment>
<evidence type="ECO:0000313" key="4">
    <source>
        <dbReference type="EMBL" id="RUO26103.1"/>
    </source>
</evidence>
<dbReference type="PANTHER" id="PTHR33495:SF15">
    <property type="entry name" value="STAS DOMAIN-CONTAINING PROTEIN"/>
    <property type="match status" value="1"/>
</dbReference>
<gene>
    <name evidence="4" type="ORF">CWE09_05090</name>
</gene>
<evidence type="ECO:0000256" key="2">
    <source>
        <dbReference type="RuleBase" id="RU003749"/>
    </source>
</evidence>
<dbReference type="SUPFAM" id="SSF52091">
    <property type="entry name" value="SpoIIaa-like"/>
    <property type="match status" value="1"/>
</dbReference>
<reference evidence="4 5" key="1">
    <citation type="journal article" date="2011" name="Front. Microbiol.">
        <title>Genomic signatures of strain selection and enhancement in Bacillus atrophaeus var. globigii, a historical biowarfare simulant.</title>
        <authorList>
            <person name="Gibbons H.S."/>
            <person name="Broomall S.M."/>
            <person name="McNew L.A."/>
            <person name="Daligault H."/>
            <person name="Chapman C."/>
            <person name="Bruce D."/>
            <person name="Karavis M."/>
            <person name="Krepps M."/>
            <person name="McGregor P.A."/>
            <person name="Hong C."/>
            <person name="Park K.H."/>
            <person name="Akmal A."/>
            <person name="Feldman A."/>
            <person name="Lin J.S."/>
            <person name="Chang W.E."/>
            <person name="Higgs B.W."/>
            <person name="Demirev P."/>
            <person name="Lindquist J."/>
            <person name="Liem A."/>
            <person name="Fochler E."/>
            <person name="Read T.D."/>
            <person name="Tapia R."/>
            <person name="Johnson S."/>
            <person name="Bishop-Lilly K.A."/>
            <person name="Detter C."/>
            <person name="Han C."/>
            <person name="Sozhamannan S."/>
            <person name="Rosenzweig C.N."/>
            <person name="Skowronski E.W."/>
        </authorList>
    </citation>
    <scope>NUCLEOTIDE SEQUENCE [LARGE SCALE GENOMIC DNA]</scope>
    <source>
        <strain evidence="4 5">MLST1</strain>
    </source>
</reference>
<dbReference type="CDD" id="cd07043">
    <property type="entry name" value="STAS_anti-anti-sigma_factors"/>
    <property type="match status" value="1"/>
</dbReference>
<dbReference type="InterPro" id="IPR002645">
    <property type="entry name" value="STAS_dom"/>
</dbReference>
<dbReference type="Proteomes" id="UP000288293">
    <property type="component" value="Unassembled WGS sequence"/>
</dbReference>
<dbReference type="AlphaFoldDB" id="A0A432W7N4"/>
<keyword evidence="5" id="KW-1185">Reference proteome</keyword>
<feature type="domain" description="STAS" evidence="3">
    <location>
        <begin position="15"/>
        <end position="101"/>
    </location>
</feature>
<dbReference type="NCBIfam" id="TIGR00377">
    <property type="entry name" value="ant_ant_sig"/>
    <property type="match status" value="1"/>
</dbReference>
<dbReference type="RefSeq" id="WP_126802919.1">
    <property type="nucleotide sequence ID" value="NZ_PIPL01000001.1"/>
</dbReference>
<evidence type="ECO:0000256" key="1">
    <source>
        <dbReference type="ARBA" id="ARBA00009013"/>
    </source>
</evidence>
<organism evidence="4 5">
    <name type="scientific">Aliidiomarina minuta</name>
    <dbReference type="NCBI Taxonomy" id="880057"/>
    <lineage>
        <taxon>Bacteria</taxon>
        <taxon>Pseudomonadati</taxon>
        <taxon>Pseudomonadota</taxon>
        <taxon>Gammaproteobacteria</taxon>
        <taxon>Alteromonadales</taxon>
        <taxon>Idiomarinaceae</taxon>
        <taxon>Aliidiomarina</taxon>
    </lineage>
</organism>
<evidence type="ECO:0000259" key="3">
    <source>
        <dbReference type="PROSITE" id="PS50801"/>
    </source>
</evidence>
<sequence>MTLFTEYSNDGKQFIIRVKGKFDFGLVQQFRQSYADIADEPIAVVVDFRETEYIDSCALGMLLNMRKSLGAGERPLYLVNCRPEIRNILEIARFDKLFHID</sequence>
<evidence type="ECO:0000313" key="5">
    <source>
        <dbReference type="Proteomes" id="UP000288293"/>
    </source>
</evidence>
<dbReference type="EMBL" id="PIPL01000001">
    <property type="protein sequence ID" value="RUO26103.1"/>
    <property type="molecule type" value="Genomic_DNA"/>
</dbReference>
<protein>
    <recommendedName>
        <fullName evidence="2">Anti-sigma factor antagonist</fullName>
    </recommendedName>
</protein>
<dbReference type="InterPro" id="IPR036513">
    <property type="entry name" value="STAS_dom_sf"/>
</dbReference>
<dbReference type="PANTHER" id="PTHR33495">
    <property type="entry name" value="ANTI-SIGMA FACTOR ANTAGONIST TM_1081-RELATED-RELATED"/>
    <property type="match status" value="1"/>
</dbReference>
<comment type="similarity">
    <text evidence="1 2">Belongs to the anti-sigma-factor antagonist family.</text>
</comment>
<dbReference type="InterPro" id="IPR003658">
    <property type="entry name" value="Anti-sigma_ant"/>
</dbReference>
<dbReference type="Pfam" id="PF01740">
    <property type="entry name" value="STAS"/>
    <property type="match status" value="1"/>
</dbReference>
<dbReference type="Gene3D" id="3.30.750.24">
    <property type="entry name" value="STAS domain"/>
    <property type="match status" value="1"/>
</dbReference>